<keyword evidence="3" id="KW-1185">Reference proteome</keyword>
<name>A0ABT8L1I0_9BACT</name>
<dbReference type="InterPro" id="IPR025388">
    <property type="entry name" value="Alginate_export_dom"/>
</dbReference>
<organism evidence="2 3">
    <name type="scientific">Agaribacillus aureus</name>
    <dbReference type="NCBI Taxonomy" id="3051825"/>
    <lineage>
        <taxon>Bacteria</taxon>
        <taxon>Pseudomonadati</taxon>
        <taxon>Bacteroidota</taxon>
        <taxon>Cytophagia</taxon>
        <taxon>Cytophagales</taxon>
        <taxon>Splendidivirgaceae</taxon>
        <taxon>Agaribacillus</taxon>
    </lineage>
</organism>
<sequence length="445" mass="49762">MDNTIVKGGIIIMIISSSIISNAQVKLSGDIRSRAEYRHGYKSLADLSQDPAFFISQRTRLTFSYDSEKYKVGIALQDIRTWGNQTQLNISDNLLSIHEAWAEILFKNDLSLKLGRQELVYDDQRILGNVDWAMQGRSHDVALFKYAGKKIKVHLGGAFNQDKEQLDNNIYTVPKNYKTLQFLWMNNKLSDKLSASLLVLNNGLQVSSTDTSGNVKYDTRFSQTLGTRLVHKGEIWSINSSLYLQTGKDGAGKRLSAYNIAADISYKITGKLSAIVGLEYLSGQNQTDTTRAYTNINHSFTPFYGTNHKFNGLMDYFYVGSGHGQVGLQDAFVKIKYKNSKKQWLGADLHIFSSGATVLDNKAFTDNAEIKEMDKYLGFEIDLTGGFKIAKEVDLKMGYSHMLGSETLAILKGVTKTDGNGRTDQISNWAWVMVVIKPTLIDNSP</sequence>
<dbReference type="EMBL" id="JAUJEB010000001">
    <property type="protein sequence ID" value="MDN5210896.1"/>
    <property type="molecule type" value="Genomic_DNA"/>
</dbReference>
<gene>
    <name evidence="2" type="ORF">QQ020_02515</name>
</gene>
<dbReference type="RefSeq" id="WP_346756236.1">
    <property type="nucleotide sequence ID" value="NZ_JAUJEB010000001.1"/>
</dbReference>
<protein>
    <submittedName>
        <fullName evidence="2">Alginate export family protein</fullName>
    </submittedName>
</protein>
<evidence type="ECO:0000313" key="3">
    <source>
        <dbReference type="Proteomes" id="UP001172083"/>
    </source>
</evidence>
<dbReference type="Pfam" id="PF13372">
    <property type="entry name" value="Alginate_exp"/>
    <property type="match status" value="1"/>
</dbReference>
<reference evidence="2" key="1">
    <citation type="submission" date="2023-06" db="EMBL/GenBank/DDBJ databases">
        <title>Genomic of Agaribacillus aureum.</title>
        <authorList>
            <person name="Wang G."/>
        </authorList>
    </citation>
    <scope>NUCLEOTIDE SEQUENCE</scope>
    <source>
        <strain evidence="2">BMA12</strain>
    </source>
</reference>
<dbReference type="Proteomes" id="UP001172083">
    <property type="component" value="Unassembled WGS sequence"/>
</dbReference>
<evidence type="ECO:0000313" key="2">
    <source>
        <dbReference type="EMBL" id="MDN5210896.1"/>
    </source>
</evidence>
<dbReference type="InterPro" id="IPR053728">
    <property type="entry name" value="Alginate_Permeability_Chnl"/>
</dbReference>
<evidence type="ECO:0000259" key="1">
    <source>
        <dbReference type="Pfam" id="PF13372"/>
    </source>
</evidence>
<proteinExistence type="predicted"/>
<dbReference type="SUPFAM" id="SSF56935">
    <property type="entry name" value="Porins"/>
    <property type="match status" value="1"/>
</dbReference>
<comment type="caution">
    <text evidence="2">The sequence shown here is derived from an EMBL/GenBank/DDBJ whole genome shotgun (WGS) entry which is preliminary data.</text>
</comment>
<feature type="domain" description="Alginate export" evidence="1">
    <location>
        <begin position="26"/>
        <end position="402"/>
    </location>
</feature>
<accession>A0ABT8L1I0</accession>
<dbReference type="Gene3D" id="2.40.160.100">
    <property type="match status" value="1"/>
</dbReference>